<reference evidence="4 5" key="1">
    <citation type="submission" date="2017-04" db="EMBL/GenBank/DDBJ databases">
        <authorList>
            <person name="Afonso C.L."/>
            <person name="Miller P.J."/>
            <person name="Scott M.A."/>
            <person name="Spackman E."/>
            <person name="Goraichik I."/>
            <person name="Dimitrov K.M."/>
            <person name="Suarez D.L."/>
            <person name="Swayne D.E."/>
        </authorList>
    </citation>
    <scope>NUCLEOTIDE SEQUENCE [LARGE SCALE GENOMIC DNA]</scope>
    <source>
        <strain evidence="4 5">USBA 355</strain>
    </source>
</reference>
<evidence type="ECO:0000256" key="3">
    <source>
        <dbReference type="HAMAP-Rule" id="MF_01385"/>
    </source>
</evidence>
<dbReference type="Proteomes" id="UP000192917">
    <property type="component" value="Unassembled WGS sequence"/>
</dbReference>
<dbReference type="PIRSF" id="PIRSF009467">
    <property type="entry name" value="Ureas_acces_UreF"/>
    <property type="match status" value="1"/>
</dbReference>
<dbReference type="Pfam" id="PF01730">
    <property type="entry name" value="UreF"/>
    <property type="match status" value="1"/>
</dbReference>
<proteinExistence type="inferred from homology"/>
<sequence length="238" mass="24105">MTTEPSAGLSETGALLRLQAWFSPAFPVGGFSYSHGLEAALEAGWIGDLDGLVDWLASDLAEGTLRSEAILFLRAHRETGAGDRAALAETAGLAAALRGSAELALESSQQGSAFLATLRAVWPAPALDALVALLAARGLPASLAVAAGAACAAHGIAAEQGLACFLQGTLANLVSAALRLGLLGQTDGQRALARLEPAVAEAVAAALAADPEDLGSAGLLVEIATLVHETQYSRLFRS</sequence>
<dbReference type="RefSeq" id="WP_085121515.1">
    <property type="nucleotide sequence ID" value="NZ_FWZX01000003.1"/>
</dbReference>
<comment type="subunit">
    <text evidence="3">UreD, UreF and UreG form a complex that acts as a GTP-hydrolysis-dependent molecular chaperone, activating the urease apoprotein by helping to assemble the nickel containing metallocenter of UreC. The UreE protein probably delivers the nickel.</text>
</comment>
<accession>A0A1Y6BGH9</accession>
<protein>
    <recommendedName>
        <fullName evidence="3">Urease accessory protein UreF</fullName>
    </recommendedName>
</protein>
<gene>
    <name evidence="3" type="primary">ureF</name>
    <name evidence="4" type="ORF">SAMN05428998_10362</name>
</gene>
<keyword evidence="3" id="KW-0963">Cytoplasm</keyword>
<dbReference type="PANTHER" id="PTHR33620">
    <property type="entry name" value="UREASE ACCESSORY PROTEIN F"/>
    <property type="match status" value="1"/>
</dbReference>
<keyword evidence="2 3" id="KW-0143">Chaperone</keyword>
<dbReference type="EMBL" id="FWZX01000003">
    <property type="protein sequence ID" value="SMF02514.1"/>
    <property type="molecule type" value="Genomic_DNA"/>
</dbReference>
<dbReference type="InterPro" id="IPR038277">
    <property type="entry name" value="UreF_sf"/>
</dbReference>
<dbReference type="AlphaFoldDB" id="A0A1Y6BGH9"/>
<dbReference type="InterPro" id="IPR002639">
    <property type="entry name" value="UreF"/>
</dbReference>
<keyword evidence="5" id="KW-1185">Reference proteome</keyword>
<evidence type="ECO:0000256" key="2">
    <source>
        <dbReference type="ARBA" id="ARBA00023186"/>
    </source>
</evidence>
<dbReference type="GO" id="GO:0005737">
    <property type="term" value="C:cytoplasm"/>
    <property type="evidence" value="ECO:0007669"/>
    <property type="project" value="UniProtKB-SubCell"/>
</dbReference>
<evidence type="ECO:0000256" key="1">
    <source>
        <dbReference type="ARBA" id="ARBA00022988"/>
    </source>
</evidence>
<dbReference type="Gene3D" id="1.10.4190.10">
    <property type="entry name" value="Urease accessory protein UreF"/>
    <property type="match status" value="1"/>
</dbReference>
<keyword evidence="1 3" id="KW-0996">Nickel insertion</keyword>
<comment type="subcellular location">
    <subcellularLocation>
        <location evidence="3">Cytoplasm</location>
    </subcellularLocation>
</comment>
<evidence type="ECO:0000313" key="5">
    <source>
        <dbReference type="Proteomes" id="UP000192917"/>
    </source>
</evidence>
<dbReference type="STRING" id="560819.SAMN05428998_10362"/>
<dbReference type="PANTHER" id="PTHR33620:SF1">
    <property type="entry name" value="UREASE ACCESSORY PROTEIN F"/>
    <property type="match status" value="1"/>
</dbReference>
<name>A0A1Y6BGH9_9PROT</name>
<dbReference type="GO" id="GO:0016151">
    <property type="term" value="F:nickel cation binding"/>
    <property type="evidence" value="ECO:0007669"/>
    <property type="project" value="UniProtKB-UniRule"/>
</dbReference>
<evidence type="ECO:0000313" key="4">
    <source>
        <dbReference type="EMBL" id="SMF02514.1"/>
    </source>
</evidence>
<comment type="similarity">
    <text evidence="3">Belongs to the UreF family.</text>
</comment>
<dbReference type="HAMAP" id="MF_01385">
    <property type="entry name" value="UreF"/>
    <property type="match status" value="1"/>
</dbReference>
<organism evidence="4 5">
    <name type="scientific">Tistlia consotensis USBA 355</name>
    <dbReference type="NCBI Taxonomy" id="560819"/>
    <lineage>
        <taxon>Bacteria</taxon>
        <taxon>Pseudomonadati</taxon>
        <taxon>Pseudomonadota</taxon>
        <taxon>Alphaproteobacteria</taxon>
        <taxon>Rhodospirillales</taxon>
        <taxon>Rhodovibrionaceae</taxon>
        <taxon>Tistlia</taxon>
    </lineage>
</organism>
<comment type="function">
    <text evidence="3">Required for maturation of urease via the functional incorporation of the urease nickel metallocenter.</text>
</comment>